<dbReference type="RefSeq" id="XP_005847107.1">
    <property type="nucleotide sequence ID" value="XM_005847045.1"/>
</dbReference>
<dbReference type="PANTHER" id="PTHR31110:SF2">
    <property type="entry name" value="PESTICIDAL CRYSTAL CRY8BA PROTEIN"/>
    <property type="match status" value="1"/>
</dbReference>
<dbReference type="OrthoDB" id="1896158at2759"/>
<evidence type="ECO:0008006" key="3">
    <source>
        <dbReference type="Google" id="ProtNLM"/>
    </source>
</evidence>
<name>E1ZGV5_CHLVA</name>
<accession>E1ZGV5</accession>
<dbReference type="AlphaFoldDB" id="E1ZGV5"/>
<dbReference type="eggNOG" id="ENOG502QTE9">
    <property type="taxonomic scope" value="Eukaryota"/>
</dbReference>
<protein>
    <recommendedName>
        <fullName evidence="3">MHD1 domain-containing protein</fullName>
    </recommendedName>
</protein>
<dbReference type="KEGG" id="cvr:CHLNCDRAFT_58072"/>
<dbReference type="FunCoup" id="E1ZGV5">
    <property type="interactions" value="220"/>
</dbReference>
<keyword evidence="2" id="KW-1185">Reference proteome</keyword>
<dbReference type="OMA" id="VESACCR"/>
<organism evidence="2">
    <name type="scientific">Chlorella variabilis</name>
    <name type="common">Green alga</name>
    <dbReference type="NCBI Taxonomy" id="554065"/>
    <lineage>
        <taxon>Eukaryota</taxon>
        <taxon>Viridiplantae</taxon>
        <taxon>Chlorophyta</taxon>
        <taxon>core chlorophytes</taxon>
        <taxon>Trebouxiophyceae</taxon>
        <taxon>Chlorellales</taxon>
        <taxon>Chlorellaceae</taxon>
        <taxon>Chlorella clade</taxon>
        <taxon>Chlorella</taxon>
    </lineage>
</organism>
<gene>
    <name evidence="1" type="ORF">CHLNCDRAFT_58072</name>
</gene>
<evidence type="ECO:0000313" key="1">
    <source>
        <dbReference type="EMBL" id="EFN55005.1"/>
    </source>
</evidence>
<evidence type="ECO:0000313" key="2">
    <source>
        <dbReference type="Proteomes" id="UP000008141"/>
    </source>
</evidence>
<proteinExistence type="predicted"/>
<dbReference type="PANTHER" id="PTHR31110">
    <property type="entry name" value="PESTICIDAL CRYSTAL CRY8BA PROTEIN"/>
    <property type="match status" value="1"/>
</dbReference>
<sequence>MSPPPMALAPMMPPMASPMLPSGACMTPATGGKAPATATGGYLQVSSLQVYDELLEAALRAVGCGPRNLALHGPWVWLLDRFCEAFAVGRNYARLSYLKWVVRPENATLTADCFDVLLRDMVALQQAAGVEGLSSGELGVQAQVSARIEELLHTAFENYFMLSEETASGMMDGALAVRSGIPAVLRPAVQLFALVRDATSPADQEWLQERFRIAARKRYQALLTAAELQRPSSPRRQADARQGQVDSPEAVAAYGRLEELCRAIMNELRADDQIRDARILPAFVNLPDITALEYVNGIIKHLRKVLGRHPPPAPTEAAIRLVEAVGKLQNFVHRHKYAEANSRLNNRDIFGRFVLEWISSSAAQLSLRCRRLEQGVAGQHGWQEFATDGKNKVAHLVEDMLNAVQSEMGRYQRIITYWPMYGPDLERAVTGALREATMGVSRQCGLVQIKEGGQSPEPLAIQPYNRAQQRPGGGETAAAQRAGRTAWRWVQQAGADRAVVPATYRGAPMVLQQGINPNQALLLNSLRRLLQVSPQMEQELKRWCAEPLADSLAAGLRGAAAANASAPDRGAGTDRRLRREAPNLGAQFAQLVKELRSEYFAAITLCAERLAAELAKMPATSVVQLLRRDGVFASTQQLSGALMRIMEEVEKLLHWLSNVLDNRVFVALTRGLWDLTSKDVLDYTEDLREGRGGQRDAWRGRQSAATTLAHMDNFFKTVLTSSMGNDLQARGGAVANKDLALPQHSDRAHKLLADNDTTVHMSYDVY</sequence>
<dbReference type="Proteomes" id="UP000008141">
    <property type="component" value="Unassembled WGS sequence"/>
</dbReference>
<dbReference type="EMBL" id="GL433846">
    <property type="protein sequence ID" value="EFN55005.1"/>
    <property type="molecule type" value="Genomic_DNA"/>
</dbReference>
<dbReference type="STRING" id="554065.E1ZGV5"/>
<reference evidence="1 2" key="1">
    <citation type="journal article" date="2010" name="Plant Cell">
        <title>The Chlorella variabilis NC64A genome reveals adaptation to photosymbiosis, coevolution with viruses, and cryptic sex.</title>
        <authorList>
            <person name="Blanc G."/>
            <person name="Duncan G."/>
            <person name="Agarkova I."/>
            <person name="Borodovsky M."/>
            <person name="Gurnon J."/>
            <person name="Kuo A."/>
            <person name="Lindquist E."/>
            <person name="Lucas S."/>
            <person name="Pangilinan J."/>
            <person name="Polle J."/>
            <person name="Salamov A."/>
            <person name="Terry A."/>
            <person name="Yamada T."/>
            <person name="Dunigan D.D."/>
            <person name="Grigoriev I.V."/>
            <person name="Claverie J.M."/>
            <person name="Van Etten J.L."/>
        </authorList>
    </citation>
    <scope>NUCLEOTIDE SEQUENCE [LARGE SCALE GENOMIC DNA]</scope>
    <source>
        <strain evidence="1 2">NC64A</strain>
    </source>
</reference>
<dbReference type="GeneID" id="17354511"/>
<dbReference type="InParanoid" id="E1ZGV5"/>